<accession>A0A1F6M7M8</accession>
<sequence length="281" mass="32829">MILGKEKTVADQIIELLGNHGAQSVTEILGRCVKINYAVTPQGVYRVLRQLQEQNIVIKQKKRYSLHISWLLDLSFFSDETQKLYLQKEHLNQLIPREPKEKRIWHFTNLLKVMDFTSQLLLSLAASTSKPIALRYTPHAWEAMTDPYKAAHFTKQYLQLVEERYMVVGGQSYLDKYTHAISDAAENDHVYLAHTDEVIEKDRCIAIDIIDDYILSTVLDQTAADAIDTLYSEVHREEDMYLLDIFRVFAQSTKIKLVLKKDNEKARQYRRRFEYLFGPLK</sequence>
<organism evidence="1 2">
    <name type="scientific">Candidatus Magasanikbacteria bacterium RIFCSPHIGHO2_02_FULL_47_14</name>
    <dbReference type="NCBI Taxonomy" id="1798680"/>
    <lineage>
        <taxon>Bacteria</taxon>
        <taxon>Candidatus Magasanikiibacteriota</taxon>
    </lineage>
</organism>
<dbReference type="Proteomes" id="UP000176282">
    <property type="component" value="Unassembled WGS sequence"/>
</dbReference>
<dbReference type="EMBL" id="MFQB01000029">
    <property type="protein sequence ID" value="OGH67543.1"/>
    <property type="molecule type" value="Genomic_DNA"/>
</dbReference>
<evidence type="ECO:0000313" key="2">
    <source>
        <dbReference type="Proteomes" id="UP000176282"/>
    </source>
</evidence>
<reference evidence="1 2" key="1">
    <citation type="journal article" date="2016" name="Nat. Commun.">
        <title>Thousands of microbial genomes shed light on interconnected biogeochemical processes in an aquifer system.</title>
        <authorList>
            <person name="Anantharaman K."/>
            <person name="Brown C.T."/>
            <person name="Hug L.A."/>
            <person name="Sharon I."/>
            <person name="Castelle C.J."/>
            <person name="Probst A.J."/>
            <person name="Thomas B.C."/>
            <person name="Singh A."/>
            <person name="Wilkins M.J."/>
            <person name="Karaoz U."/>
            <person name="Brodie E.L."/>
            <person name="Williams K.H."/>
            <person name="Hubbard S.S."/>
            <person name="Banfield J.F."/>
        </authorList>
    </citation>
    <scope>NUCLEOTIDE SEQUENCE [LARGE SCALE GENOMIC DNA]</scope>
</reference>
<comment type="caution">
    <text evidence="1">The sequence shown here is derived from an EMBL/GenBank/DDBJ whole genome shotgun (WGS) entry which is preliminary data.</text>
</comment>
<proteinExistence type="predicted"/>
<name>A0A1F6M7M8_9BACT</name>
<protein>
    <submittedName>
        <fullName evidence="1">Uncharacterized protein</fullName>
    </submittedName>
</protein>
<evidence type="ECO:0000313" key="1">
    <source>
        <dbReference type="EMBL" id="OGH67543.1"/>
    </source>
</evidence>
<dbReference type="AlphaFoldDB" id="A0A1F6M7M8"/>
<gene>
    <name evidence="1" type="ORF">A3J66_03030</name>
</gene>